<dbReference type="PATRIC" id="fig|1203554.3.peg.1262"/>
<proteinExistence type="predicted"/>
<sequence>MLLPESHSSDYSVALPSLAKLTLCAAAIQAACFSFPALAADNPVVEKTAYSDIISPDPSNPSNWVVNRGTDDPAKGPASISWRHGAATSTLTIGASSGQTVKILGGEPLAAVLYYRANGANFTNKKTGELFQATKRNGFGFLAREGKMGSFINNGTIEGGFTGVRFDQTAITTIVNNGTIIGSIKGGNADRTWRSAGMEIMAQNIGSLENSGRIQGNTGLYLEDVWMKEIVNKSGGVIAGTGALSYDKVWNNKPGAANASPGAGISFGYNKVETIRLESGSKTTSQNAAGLFVGTQGNLSTLELQQDAELSGNWGVEVYQGKITTAKIDGLLKSTGGSAFYNHGTVQDLKITDNATIESTVGISNTGKFSTIDIANAATLNVDSAVVANSGVIGTADDQVALHIGADATQAKEALNNTGAITGAVAVENGGTLTNTATGIISGPIIAGSGTNTGASNLLAVDNRGKVNTSGQAADIHIENGGQVKVLNWGVGVTGNRVGDGQGIKVSGDNLNARSISVEKVQISSITGYQSGDIDFNNAVQNASGQALSGVTGKPTQDVEFDETLKQQYGLDGYYDQGSGYFTLWVNAVKGVGAQLAETLANRLNRRAMFVEAATADVSQTGYTHRMQDNQEWLTFVKPYTSYDKFDLSAGGTVKGHTTGILLGISNMYRNEHLFTLYLGYETTDDSADSLDFDMNTVYGGAKFARVFCTAGNAAYYGKAEAMLAHTSTDVTRSIGGQQFTGSADTFSYGGAVHIGMNYSLGKSSVFTPEIGVGYTGGRMGDFDINGNIAAVSYEHYDSHTSNIGYGDLSLKWFQKWGTTVNTLLGGGTRVNFNRDMDVSSNISGVQGSSTVKLPRSYQWVNASLILDVNSNLDLSFGYVGILDTNGSSHNMTAKLTYTF</sequence>
<dbReference type="Proteomes" id="UP000014400">
    <property type="component" value="Unassembled WGS sequence"/>
</dbReference>
<dbReference type="InterPro" id="IPR005546">
    <property type="entry name" value="Autotransporte_beta"/>
</dbReference>
<dbReference type="EMBL" id="ATCF01000017">
    <property type="protein sequence ID" value="EPD99175.1"/>
    <property type="molecule type" value="Genomic_DNA"/>
</dbReference>
<gene>
    <name evidence="3" type="ORF">HMPREF1476_01212</name>
</gene>
<name>S3BIK2_9BURK</name>
<comment type="caution">
    <text evidence="3">The sequence shown here is derived from an EMBL/GenBank/DDBJ whole genome shotgun (WGS) entry which is preliminary data.</text>
</comment>
<accession>S3BIK2</accession>
<dbReference type="SMART" id="SM00869">
    <property type="entry name" value="Autotransporter"/>
    <property type="match status" value="1"/>
</dbReference>
<dbReference type="AlphaFoldDB" id="S3BIK2"/>
<evidence type="ECO:0000313" key="4">
    <source>
        <dbReference type="Proteomes" id="UP000014400"/>
    </source>
</evidence>
<dbReference type="eggNOG" id="ENOG503493S">
    <property type="taxonomic scope" value="Bacteria"/>
</dbReference>
<feature type="chain" id="PRO_5004517857" description="Autotransporter domain-containing protein" evidence="1">
    <location>
        <begin position="40"/>
        <end position="900"/>
    </location>
</feature>
<reference evidence="3 4" key="1">
    <citation type="submission" date="2013-04" db="EMBL/GenBank/DDBJ databases">
        <title>The Genome Sequence of Sutterella wadsworthensis HGA0223.</title>
        <authorList>
            <consortium name="The Broad Institute Genomics Platform"/>
            <person name="Earl A."/>
            <person name="Ward D."/>
            <person name="Feldgarden M."/>
            <person name="Gevers D."/>
            <person name="Schmidt T.M."/>
            <person name="Dover J."/>
            <person name="Dai D."/>
            <person name="Walker B."/>
            <person name="Young S."/>
            <person name="Zeng Q."/>
            <person name="Gargeya S."/>
            <person name="Fitzgerald M."/>
            <person name="Haas B."/>
            <person name="Abouelleil A."/>
            <person name="Allen A.W."/>
            <person name="Alvarado L."/>
            <person name="Arachchi H.M."/>
            <person name="Berlin A.M."/>
            <person name="Chapman S.B."/>
            <person name="Gainer-Dewar J."/>
            <person name="Goldberg J."/>
            <person name="Griggs A."/>
            <person name="Gujja S."/>
            <person name="Hansen M."/>
            <person name="Howarth C."/>
            <person name="Imamovic A."/>
            <person name="Ireland A."/>
            <person name="Larimer J."/>
            <person name="McCowan C."/>
            <person name="Murphy C."/>
            <person name="Pearson M."/>
            <person name="Poon T.W."/>
            <person name="Priest M."/>
            <person name="Roberts A."/>
            <person name="Saif S."/>
            <person name="Shea T."/>
            <person name="Sisk P."/>
            <person name="Sykes S."/>
            <person name="Wortman J."/>
            <person name="Nusbaum C."/>
            <person name="Birren B."/>
        </authorList>
    </citation>
    <scope>NUCLEOTIDE SEQUENCE [LARGE SCALE GENOMIC DNA]</scope>
    <source>
        <strain evidence="3 4">HGA0223</strain>
    </source>
</reference>
<dbReference type="PROSITE" id="PS51208">
    <property type="entry name" value="AUTOTRANSPORTER"/>
    <property type="match status" value="1"/>
</dbReference>
<dbReference type="RefSeq" id="WP_016474465.1">
    <property type="nucleotide sequence ID" value="NZ_KE150480.1"/>
</dbReference>
<dbReference type="InterPro" id="IPR036709">
    <property type="entry name" value="Autotransporte_beta_dom_sf"/>
</dbReference>
<evidence type="ECO:0000256" key="1">
    <source>
        <dbReference type="SAM" id="SignalP"/>
    </source>
</evidence>
<dbReference type="Gene3D" id="2.40.128.130">
    <property type="entry name" value="Autotransporter beta-domain"/>
    <property type="match status" value="1"/>
</dbReference>
<protein>
    <recommendedName>
        <fullName evidence="2">Autotransporter domain-containing protein</fullName>
    </recommendedName>
</protein>
<evidence type="ECO:0000313" key="3">
    <source>
        <dbReference type="EMBL" id="EPD99175.1"/>
    </source>
</evidence>
<feature type="domain" description="Autotransporter" evidence="2">
    <location>
        <begin position="628"/>
        <end position="900"/>
    </location>
</feature>
<dbReference type="SUPFAM" id="SSF103515">
    <property type="entry name" value="Autotransporter"/>
    <property type="match status" value="1"/>
</dbReference>
<organism evidence="3 4">
    <name type="scientific">Sutterella wadsworthensis HGA0223</name>
    <dbReference type="NCBI Taxonomy" id="1203554"/>
    <lineage>
        <taxon>Bacteria</taxon>
        <taxon>Pseudomonadati</taxon>
        <taxon>Pseudomonadota</taxon>
        <taxon>Betaproteobacteria</taxon>
        <taxon>Burkholderiales</taxon>
        <taxon>Sutterellaceae</taxon>
        <taxon>Sutterella</taxon>
    </lineage>
</organism>
<dbReference type="Pfam" id="PF03797">
    <property type="entry name" value="Autotransporter"/>
    <property type="match status" value="1"/>
</dbReference>
<keyword evidence="4" id="KW-1185">Reference proteome</keyword>
<keyword evidence="1" id="KW-0732">Signal</keyword>
<feature type="signal peptide" evidence="1">
    <location>
        <begin position="1"/>
        <end position="39"/>
    </location>
</feature>
<evidence type="ECO:0000259" key="2">
    <source>
        <dbReference type="PROSITE" id="PS51208"/>
    </source>
</evidence>
<dbReference type="HOGENOM" id="CLU_321821_0_0_4"/>